<dbReference type="EMBL" id="JAIWYP010000010">
    <property type="protein sequence ID" value="KAH3753734.1"/>
    <property type="molecule type" value="Genomic_DNA"/>
</dbReference>
<protein>
    <submittedName>
        <fullName evidence="1">Uncharacterized protein</fullName>
    </submittedName>
</protein>
<proteinExistence type="predicted"/>
<comment type="caution">
    <text evidence="1">The sequence shown here is derived from an EMBL/GenBank/DDBJ whole genome shotgun (WGS) entry which is preliminary data.</text>
</comment>
<dbReference type="Proteomes" id="UP000828390">
    <property type="component" value="Unassembled WGS sequence"/>
</dbReference>
<organism evidence="1 2">
    <name type="scientific">Dreissena polymorpha</name>
    <name type="common">Zebra mussel</name>
    <name type="synonym">Mytilus polymorpha</name>
    <dbReference type="NCBI Taxonomy" id="45954"/>
    <lineage>
        <taxon>Eukaryota</taxon>
        <taxon>Metazoa</taxon>
        <taxon>Spiralia</taxon>
        <taxon>Lophotrochozoa</taxon>
        <taxon>Mollusca</taxon>
        <taxon>Bivalvia</taxon>
        <taxon>Autobranchia</taxon>
        <taxon>Heteroconchia</taxon>
        <taxon>Euheterodonta</taxon>
        <taxon>Imparidentia</taxon>
        <taxon>Neoheterodontei</taxon>
        <taxon>Myida</taxon>
        <taxon>Dreissenoidea</taxon>
        <taxon>Dreissenidae</taxon>
        <taxon>Dreissena</taxon>
    </lineage>
</organism>
<gene>
    <name evidence="1" type="ORF">DPMN_188377</name>
</gene>
<reference evidence="1" key="2">
    <citation type="submission" date="2020-11" db="EMBL/GenBank/DDBJ databases">
        <authorList>
            <person name="McCartney M.A."/>
            <person name="Auch B."/>
            <person name="Kono T."/>
            <person name="Mallez S."/>
            <person name="Becker A."/>
            <person name="Gohl D.M."/>
            <person name="Silverstein K.A.T."/>
            <person name="Koren S."/>
            <person name="Bechman K.B."/>
            <person name="Herman A."/>
            <person name="Abrahante J.E."/>
            <person name="Garbe J."/>
        </authorList>
    </citation>
    <scope>NUCLEOTIDE SEQUENCE</scope>
    <source>
        <strain evidence="1">Duluth1</strain>
        <tissue evidence="1">Whole animal</tissue>
    </source>
</reference>
<keyword evidence="2" id="KW-1185">Reference proteome</keyword>
<evidence type="ECO:0000313" key="1">
    <source>
        <dbReference type="EMBL" id="KAH3753734.1"/>
    </source>
</evidence>
<name>A0A9D4DQP2_DREPO</name>
<evidence type="ECO:0000313" key="2">
    <source>
        <dbReference type="Proteomes" id="UP000828390"/>
    </source>
</evidence>
<accession>A0A9D4DQP2</accession>
<dbReference type="AlphaFoldDB" id="A0A9D4DQP2"/>
<reference evidence="1" key="1">
    <citation type="journal article" date="2019" name="bioRxiv">
        <title>The Genome of the Zebra Mussel, Dreissena polymorpha: A Resource for Invasive Species Research.</title>
        <authorList>
            <person name="McCartney M.A."/>
            <person name="Auch B."/>
            <person name="Kono T."/>
            <person name="Mallez S."/>
            <person name="Zhang Y."/>
            <person name="Obille A."/>
            <person name="Becker A."/>
            <person name="Abrahante J.E."/>
            <person name="Garbe J."/>
            <person name="Badalamenti J.P."/>
            <person name="Herman A."/>
            <person name="Mangelson H."/>
            <person name="Liachko I."/>
            <person name="Sullivan S."/>
            <person name="Sone E.D."/>
            <person name="Koren S."/>
            <person name="Silverstein K.A.T."/>
            <person name="Beckman K.B."/>
            <person name="Gohl D.M."/>
        </authorList>
    </citation>
    <scope>NUCLEOTIDE SEQUENCE</scope>
    <source>
        <strain evidence="1">Duluth1</strain>
        <tissue evidence="1">Whole animal</tissue>
    </source>
</reference>
<sequence>MSDDRLSGLCMITSQDMAKIHNVRRQALRIVHENESSMAKIHHVRRQALRIVHDNESRHG</sequence>